<accession>A0A0F9G888</accession>
<dbReference type="AlphaFoldDB" id="A0A0F9G888"/>
<name>A0A0F9G888_9ZZZZ</name>
<sequence>MAKDIEVFEGNEDGYGTRFTDHITFTVRISGYRYQELQEIARTIGLTEKPEHGQDVVESEALARVIREGFDI</sequence>
<organism evidence="1">
    <name type="scientific">marine sediment metagenome</name>
    <dbReference type="NCBI Taxonomy" id="412755"/>
    <lineage>
        <taxon>unclassified sequences</taxon>
        <taxon>metagenomes</taxon>
        <taxon>ecological metagenomes</taxon>
    </lineage>
</organism>
<reference evidence="1" key="1">
    <citation type="journal article" date="2015" name="Nature">
        <title>Complex archaea that bridge the gap between prokaryotes and eukaryotes.</title>
        <authorList>
            <person name="Spang A."/>
            <person name="Saw J.H."/>
            <person name="Jorgensen S.L."/>
            <person name="Zaremba-Niedzwiedzka K."/>
            <person name="Martijn J."/>
            <person name="Lind A.E."/>
            <person name="van Eijk R."/>
            <person name="Schleper C."/>
            <person name="Guy L."/>
            <person name="Ettema T.J."/>
        </authorList>
    </citation>
    <scope>NUCLEOTIDE SEQUENCE</scope>
</reference>
<evidence type="ECO:0000313" key="1">
    <source>
        <dbReference type="EMBL" id="KKL94928.1"/>
    </source>
</evidence>
<dbReference type="EMBL" id="LAZR01018801">
    <property type="protein sequence ID" value="KKL94928.1"/>
    <property type="molecule type" value="Genomic_DNA"/>
</dbReference>
<proteinExistence type="predicted"/>
<comment type="caution">
    <text evidence="1">The sequence shown here is derived from an EMBL/GenBank/DDBJ whole genome shotgun (WGS) entry which is preliminary data.</text>
</comment>
<gene>
    <name evidence="1" type="ORF">LCGC14_1859740</name>
</gene>
<protein>
    <submittedName>
        <fullName evidence="1">Uncharacterized protein</fullName>
    </submittedName>
</protein>